<proteinExistence type="inferred from homology"/>
<evidence type="ECO:0000256" key="6">
    <source>
        <dbReference type="ARBA" id="ARBA00023136"/>
    </source>
</evidence>
<dbReference type="Pfam" id="PF01914">
    <property type="entry name" value="MarC"/>
    <property type="match status" value="1"/>
</dbReference>
<sequence length="224" mass="23104">MPGVASEVILAALDFTLIAKVFAALFAIMNPLTIMPVFLSLTADKPAADQRSIMLTLNATVAAGGLICALGGRAVLSAFGIDVNHFQLAGGLIVLLLALSMLSGEDHSAHSGTAEEKKTYNSASSLGVYPLGIPLALGPGSMTAIIVFSQMGASRPGGTVSFYLGLVGYVVFFSICMASAPLLARFLSPNALSISKRLMGIVLAAIAMEMISTALGHIFPAWMA</sequence>
<keyword evidence="4 7" id="KW-0812">Transmembrane</keyword>
<evidence type="ECO:0000256" key="1">
    <source>
        <dbReference type="ARBA" id="ARBA00004651"/>
    </source>
</evidence>
<comment type="similarity">
    <text evidence="2 7">Belongs to the UPF0056 (MarC) family.</text>
</comment>
<feature type="transmembrane region" description="Helical" evidence="7">
    <location>
        <begin position="88"/>
        <end position="105"/>
    </location>
</feature>
<name>A0A9W6FNF8_XANFL</name>
<dbReference type="InterPro" id="IPR002771">
    <property type="entry name" value="Multi_antbiot-R_MarC"/>
</dbReference>
<comment type="caution">
    <text evidence="8">The sequence shown here is derived from an EMBL/GenBank/DDBJ whole genome shotgun (WGS) entry which is preliminary data.</text>
</comment>
<dbReference type="PANTHER" id="PTHR33508">
    <property type="entry name" value="UPF0056 MEMBRANE PROTEIN YHCE"/>
    <property type="match status" value="1"/>
</dbReference>
<evidence type="ECO:0000256" key="7">
    <source>
        <dbReference type="RuleBase" id="RU362048"/>
    </source>
</evidence>
<feature type="transmembrane region" description="Helical" evidence="7">
    <location>
        <begin position="160"/>
        <end position="186"/>
    </location>
</feature>
<organism evidence="8 9">
    <name type="scientific">Xanthobacter flavus</name>
    <dbReference type="NCBI Taxonomy" id="281"/>
    <lineage>
        <taxon>Bacteria</taxon>
        <taxon>Pseudomonadati</taxon>
        <taxon>Pseudomonadota</taxon>
        <taxon>Alphaproteobacteria</taxon>
        <taxon>Hyphomicrobiales</taxon>
        <taxon>Xanthobacteraceae</taxon>
        <taxon>Xanthobacter</taxon>
    </lineage>
</organism>
<dbReference type="NCBIfam" id="TIGR00427">
    <property type="entry name" value="NAAT family transporter"/>
    <property type="match status" value="1"/>
</dbReference>
<evidence type="ECO:0000256" key="4">
    <source>
        <dbReference type="ARBA" id="ARBA00022692"/>
    </source>
</evidence>
<dbReference type="PANTHER" id="PTHR33508:SF1">
    <property type="entry name" value="UPF0056 MEMBRANE PROTEIN YHCE"/>
    <property type="match status" value="1"/>
</dbReference>
<dbReference type="AlphaFoldDB" id="A0A9W6FNF8"/>
<evidence type="ECO:0000313" key="9">
    <source>
        <dbReference type="Proteomes" id="UP001144397"/>
    </source>
</evidence>
<evidence type="ECO:0000256" key="2">
    <source>
        <dbReference type="ARBA" id="ARBA00009784"/>
    </source>
</evidence>
<evidence type="ECO:0000256" key="3">
    <source>
        <dbReference type="ARBA" id="ARBA00022475"/>
    </source>
</evidence>
<keyword evidence="3" id="KW-1003">Cell membrane</keyword>
<dbReference type="GO" id="GO:0005886">
    <property type="term" value="C:plasma membrane"/>
    <property type="evidence" value="ECO:0007669"/>
    <property type="project" value="UniProtKB-SubCell"/>
</dbReference>
<feature type="transmembrane region" description="Helical" evidence="7">
    <location>
        <begin position="53"/>
        <end position="76"/>
    </location>
</feature>
<accession>A0A9W6FNF8</accession>
<dbReference type="EMBL" id="BSDO01000007">
    <property type="protein sequence ID" value="GLI24422.1"/>
    <property type="molecule type" value="Genomic_DNA"/>
</dbReference>
<evidence type="ECO:0000256" key="5">
    <source>
        <dbReference type="ARBA" id="ARBA00022989"/>
    </source>
</evidence>
<keyword evidence="5 7" id="KW-1133">Transmembrane helix</keyword>
<evidence type="ECO:0000313" key="8">
    <source>
        <dbReference type="EMBL" id="GLI24422.1"/>
    </source>
</evidence>
<feature type="transmembrane region" description="Helical" evidence="7">
    <location>
        <begin position="126"/>
        <end position="148"/>
    </location>
</feature>
<reference evidence="8" key="1">
    <citation type="submission" date="2022-12" db="EMBL/GenBank/DDBJ databases">
        <title>Reference genome sequencing for broad-spectrum identification of bacterial and archaeal isolates by mass spectrometry.</title>
        <authorList>
            <person name="Sekiguchi Y."/>
            <person name="Tourlousse D.M."/>
        </authorList>
    </citation>
    <scope>NUCLEOTIDE SEQUENCE</scope>
    <source>
        <strain evidence="8">301</strain>
    </source>
</reference>
<comment type="subcellular location">
    <subcellularLocation>
        <location evidence="1 7">Cell membrane</location>
        <topology evidence="1 7">Multi-pass membrane protein</topology>
    </subcellularLocation>
</comment>
<feature type="transmembrane region" description="Helical" evidence="7">
    <location>
        <begin position="198"/>
        <end position="219"/>
    </location>
</feature>
<protein>
    <recommendedName>
        <fullName evidence="7">UPF0056 membrane protein</fullName>
    </recommendedName>
</protein>
<dbReference type="Proteomes" id="UP001144397">
    <property type="component" value="Unassembled WGS sequence"/>
</dbReference>
<keyword evidence="6 7" id="KW-0472">Membrane</keyword>
<feature type="transmembrane region" description="Helical" evidence="7">
    <location>
        <begin position="17"/>
        <end position="41"/>
    </location>
</feature>
<gene>
    <name evidence="8" type="ORF">XFLAVUS301_40960</name>
</gene>